<protein>
    <submittedName>
        <fullName evidence="1">Uncharacterized protein</fullName>
    </submittedName>
</protein>
<organism evidence="1">
    <name type="scientific">Anguilla anguilla</name>
    <name type="common">European freshwater eel</name>
    <name type="synonym">Muraena anguilla</name>
    <dbReference type="NCBI Taxonomy" id="7936"/>
    <lineage>
        <taxon>Eukaryota</taxon>
        <taxon>Metazoa</taxon>
        <taxon>Chordata</taxon>
        <taxon>Craniata</taxon>
        <taxon>Vertebrata</taxon>
        <taxon>Euteleostomi</taxon>
        <taxon>Actinopterygii</taxon>
        <taxon>Neopterygii</taxon>
        <taxon>Teleostei</taxon>
        <taxon>Anguilliformes</taxon>
        <taxon>Anguillidae</taxon>
        <taxon>Anguilla</taxon>
    </lineage>
</organism>
<name>A0A0E9PWT9_ANGAN</name>
<accession>A0A0E9PWT9</accession>
<reference evidence="1" key="2">
    <citation type="journal article" date="2015" name="Fish Shellfish Immunol.">
        <title>Early steps in the European eel (Anguilla anguilla)-Vibrio vulnificus interaction in the gills: Role of the RtxA13 toxin.</title>
        <authorList>
            <person name="Callol A."/>
            <person name="Pajuelo D."/>
            <person name="Ebbesson L."/>
            <person name="Teles M."/>
            <person name="MacKenzie S."/>
            <person name="Amaro C."/>
        </authorList>
    </citation>
    <scope>NUCLEOTIDE SEQUENCE</scope>
</reference>
<proteinExistence type="predicted"/>
<dbReference type="EMBL" id="GBXM01099486">
    <property type="protein sequence ID" value="JAH09091.1"/>
    <property type="molecule type" value="Transcribed_RNA"/>
</dbReference>
<sequence length="18" mass="1922">METEFAGLIPSGALPLYL</sequence>
<dbReference type="AlphaFoldDB" id="A0A0E9PWT9"/>
<evidence type="ECO:0000313" key="1">
    <source>
        <dbReference type="EMBL" id="JAH09091.1"/>
    </source>
</evidence>
<reference evidence="1" key="1">
    <citation type="submission" date="2014-11" db="EMBL/GenBank/DDBJ databases">
        <authorList>
            <person name="Amaro Gonzalez C."/>
        </authorList>
    </citation>
    <scope>NUCLEOTIDE SEQUENCE</scope>
</reference>